<dbReference type="InterPro" id="IPR045886">
    <property type="entry name" value="ThiF/MoeB/HesA"/>
</dbReference>
<dbReference type="PANTHER" id="PTHR43267:SF1">
    <property type="entry name" value="TRNA THREONYLCARBAMOYLADENOSINE DEHYDRATASE"/>
    <property type="match status" value="1"/>
</dbReference>
<evidence type="ECO:0000259" key="2">
    <source>
        <dbReference type="Pfam" id="PF00899"/>
    </source>
</evidence>
<dbReference type="Pfam" id="PF00899">
    <property type="entry name" value="ThiF"/>
    <property type="match status" value="1"/>
</dbReference>
<organism evidence="3 4">
    <name type="scientific">Cymbomonas tetramitiformis</name>
    <dbReference type="NCBI Taxonomy" id="36881"/>
    <lineage>
        <taxon>Eukaryota</taxon>
        <taxon>Viridiplantae</taxon>
        <taxon>Chlorophyta</taxon>
        <taxon>Pyramimonadophyceae</taxon>
        <taxon>Pyramimonadales</taxon>
        <taxon>Pyramimonadaceae</taxon>
        <taxon>Cymbomonas</taxon>
    </lineage>
</organism>
<comment type="caution">
    <text evidence="3">The sequence shown here is derived from an EMBL/GenBank/DDBJ whole genome shotgun (WGS) entry which is preliminary data.</text>
</comment>
<feature type="signal peptide" evidence="1">
    <location>
        <begin position="1"/>
        <end position="20"/>
    </location>
</feature>
<protein>
    <recommendedName>
        <fullName evidence="2">THIF-type NAD/FAD binding fold domain-containing protein</fullName>
    </recommendedName>
</protein>
<dbReference type="InterPro" id="IPR035985">
    <property type="entry name" value="Ubiquitin-activating_enz"/>
</dbReference>
<name>A0AAE0KW61_9CHLO</name>
<dbReference type="Gene3D" id="3.40.50.720">
    <property type="entry name" value="NAD(P)-binding Rossmann-like Domain"/>
    <property type="match status" value="1"/>
</dbReference>
<gene>
    <name evidence="3" type="ORF">CYMTET_28444</name>
</gene>
<sequence>MCSSTRKAMPLGLAWSAVHALEGTVGRSKCEVMRERVLGISPTCQVNVVADFVSKENCNAIFCDATFDVVLDAIDSAPVKATMIDACLRANVPIVTTGGTGGIVRPNGIVVEDLISTEFNALLASTRKYMRQHLKYPKGDVKQRRNRHKAAKGAWGVAAIYVPENGDAKSVPPRPASACTAAAPSVTSGKIGCVGAAGSAAFVTGSIGFFAASYIVNWLVAQNTERAPLDAA</sequence>
<reference evidence="3 4" key="1">
    <citation type="journal article" date="2015" name="Genome Biol. Evol.">
        <title>Comparative Genomics of a Bacterivorous Green Alga Reveals Evolutionary Causalities and Consequences of Phago-Mixotrophic Mode of Nutrition.</title>
        <authorList>
            <person name="Burns J.A."/>
            <person name="Paasch A."/>
            <person name="Narechania A."/>
            <person name="Kim E."/>
        </authorList>
    </citation>
    <scope>NUCLEOTIDE SEQUENCE [LARGE SCALE GENOMIC DNA]</scope>
    <source>
        <strain evidence="3 4">PLY_AMNH</strain>
    </source>
</reference>
<dbReference type="AlphaFoldDB" id="A0AAE0KW61"/>
<dbReference type="GO" id="GO:0008641">
    <property type="term" value="F:ubiquitin-like modifier activating enzyme activity"/>
    <property type="evidence" value="ECO:0007669"/>
    <property type="project" value="InterPro"/>
</dbReference>
<evidence type="ECO:0000313" key="4">
    <source>
        <dbReference type="Proteomes" id="UP001190700"/>
    </source>
</evidence>
<keyword evidence="4" id="KW-1185">Reference proteome</keyword>
<dbReference type="GO" id="GO:0061504">
    <property type="term" value="P:cyclic threonylcarbamoyladenosine biosynthetic process"/>
    <property type="evidence" value="ECO:0007669"/>
    <property type="project" value="TreeGrafter"/>
</dbReference>
<evidence type="ECO:0000313" key="3">
    <source>
        <dbReference type="EMBL" id="KAK3262714.1"/>
    </source>
</evidence>
<dbReference type="Proteomes" id="UP001190700">
    <property type="component" value="Unassembled WGS sequence"/>
</dbReference>
<feature type="chain" id="PRO_5041988016" description="THIF-type NAD/FAD binding fold domain-containing protein" evidence="1">
    <location>
        <begin position="21"/>
        <end position="232"/>
    </location>
</feature>
<dbReference type="SUPFAM" id="SSF69572">
    <property type="entry name" value="Activating enzymes of the ubiquitin-like proteins"/>
    <property type="match status" value="1"/>
</dbReference>
<keyword evidence="1" id="KW-0732">Signal</keyword>
<feature type="domain" description="THIF-type NAD/FAD binding fold" evidence="2">
    <location>
        <begin position="22"/>
        <end position="102"/>
    </location>
</feature>
<proteinExistence type="predicted"/>
<dbReference type="GO" id="GO:0061503">
    <property type="term" value="F:tRNA threonylcarbamoyladenosine dehydratase"/>
    <property type="evidence" value="ECO:0007669"/>
    <property type="project" value="TreeGrafter"/>
</dbReference>
<dbReference type="PANTHER" id="PTHR43267">
    <property type="entry name" value="TRNA THREONYLCARBAMOYLADENOSINE DEHYDRATASE"/>
    <property type="match status" value="1"/>
</dbReference>
<evidence type="ECO:0000256" key="1">
    <source>
        <dbReference type="SAM" id="SignalP"/>
    </source>
</evidence>
<accession>A0AAE0KW61</accession>
<dbReference type="EMBL" id="LGRX02015997">
    <property type="protein sequence ID" value="KAK3262714.1"/>
    <property type="molecule type" value="Genomic_DNA"/>
</dbReference>
<dbReference type="InterPro" id="IPR000594">
    <property type="entry name" value="ThiF_NAD_FAD-bd"/>
</dbReference>